<evidence type="ECO:0000313" key="2">
    <source>
        <dbReference type="EMBL" id="MBE9375067.1"/>
    </source>
</evidence>
<reference evidence="2" key="1">
    <citation type="submission" date="2020-10" db="EMBL/GenBank/DDBJ databases">
        <title>Diversity and distribution of actinomycetes associated with coral in the coast of Hainan.</title>
        <authorList>
            <person name="Li F."/>
        </authorList>
    </citation>
    <scope>NUCLEOTIDE SEQUENCE</scope>
    <source>
        <strain evidence="2">HNM0983</strain>
    </source>
</reference>
<gene>
    <name evidence="2" type="ORF">IQ251_11505</name>
</gene>
<dbReference type="Proteomes" id="UP000598360">
    <property type="component" value="Unassembled WGS sequence"/>
</dbReference>
<dbReference type="EMBL" id="JADEYC010000018">
    <property type="protein sequence ID" value="MBE9375067.1"/>
    <property type="molecule type" value="Genomic_DNA"/>
</dbReference>
<accession>A0A929G0R5</accession>
<feature type="transmembrane region" description="Helical" evidence="1">
    <location>
        <begin position="21"/>
        <end position="39"/>
    </location>
</feature>
<evidence type="ECO:0000313" key="3">
    <source>
        <dbReference type="Proteomes" id="UP000598360"/>
    </source>
</evidence>
<sequence length="69" mass="7047">MWRCGVTERSGGTGSSPDVPTLVVGVFALVVAAAVAFGWASDLQWVLAAAAVAVGVLMLVSSTRGRSKR</sequence>
<protein>
    <submittedName>
        <fullName evidence="2">Uncharacterized protein</fullName>
    </submittedName>
</protein>
<keyword evidence="1" id="KW-1133">Transmembrane helix</keyword>
<keyword evidence="1" id="KW-0472">Membrane</keyword>
<comment type="caution">
    <text evidence="2">The sequence shown here is derived from an EMBL/GenBank/DDBJ whole genome shotgun (WGS) entry which is preliminary data.</text>
</comment>
<organism evidence="2 3">
    <name type="scientific">Saccharopolyspora montiporae</name>
    <dbReference type="NCBI Taxonomy" id="2781240"/>
    <lineage>
        <taxon>Bacteria</taxon>
        <taxon>Bacillati</taxon>
        <taxon>Actinomycetota</taxon>
        <taxon>Actinomycetes</taxon>
        <taxon>Pseudonocardiales</taxon>
        <taxon>Pseudonocardiaceae</taxon>
        <taxon>Saccharopolyspora</taxon>
    </lineage>
</organism>
<dbReference type="AlphaFoldDB" id="A0A929G0R5"/>
<proteinExistence type="predicted"/>
<evidence type="ECO:0000256" key="1">
    <source>
        <dbReference type="SAM" id="Phobius"/>
    </source>
</evidence>
<keyword evidence="3" id="KW-1185">Reference proteome</keyword>
<name>A0A929G0R5_9PSEU</name>
<keyword evidence="1" id="KW-0812">Transmembrane</keyword>
<feature type="transmembrane region" description="Helical" evidence="1">
    <location>
        <begin position="45"/>
        <end position="63"/>
    </location>
</feature>